<feature type="chain" id="PRO_5017697443" evidence="1">
    <location>
        <begin position="17"/>
        <end position="464"/>
    </location>
</feature>
<keyword evidence="3" id="KW-1185">Reference proteome</keyword>
<dbReference type="AlphaFoldDB" id="A0A3E1P529"/>
<proteinExistence type="predicted"/>
<sequence>MKKVLIFLALPLLFMAEGCSKFTEGYGESPNNPTKATPPLILSAAELGLFSTYTGTLARISATLTQQTGGVQAQMLEIDQYQLLNTANTNDWNNLYNNVVQPANDLIENYGATNQQYAAVMKIMKAMALGVATDVWGDVPATEAGMGNITGNLTPKFDTQESIYAYIQTLLSEAVTTLTATDGTNNYTIGSDDFIFGGDLTKWVNTAHILQARFANRLSKGDATGSANTALGFLANVTDAGDAKAYYGSVTAELNQWAVFKVDRANYLKVGKYMVDLLQNNNDPRLPYYADKTDAGTYVGAAPSSELTSASEVGSYIAGDGAPIPLVTYAEALFIKADASFRLGNLGDAATYYNQAVIKAVTQVTGTAPDAAFIAAYASATAATITEAQIATQKWIALYCQIEAWAEWRRTGYPAITPNADNVTGTNAVPRRLPVVNDELLYNKANAEAYKDIDIFQPVWWDNL</sequence>
<dbReference type="SUPFAM" id="SSF48452">
    <property type="entry name" value="TPR-like"/>
    <property type="match status" value="1"/>
</dbReference>
<protein>
    <submittedName>
        <fullName evidence="2">SusD/RagB family nutrient-binding outer membrane lipoprotein</fullName>
    </submittedName>
</protein>
<reference evidence="2 3" key="1">
    <citation type="submission" date="2018-08" db="EMBL/GenBank/DDBJ databases">
        <title>Chitinophaga sp. K20C18050901, a novel bacterium isolated from forest soil.</title>
        <authorList>
            <person name="Wang C."/>
        </authorList>
    </citation>
    <scope>NUCLEOTIDE SEQUENCE [LARGE SCALE GENOMIC DNA]</scope>
    <source>
        <strain evidence="2 3">K20C18050901</strain>
    </source>
</reference>
<dbReference type="InterPro" id="IPR041662">
    <property type="entry name" value="SusD-like_2"/>
</dbReference>
<dbReference type="EMBL" id="QTJV01000002">
    <property type="protein sequence ID" value="RFM35303.1"/>
    <property type="molecule type" value="Genomic_DNA"/>
</dbReference>
<name>A0A3E1P529_9BACT</name>
<keyword evidence="1" id="KW-0732">Signal</keyword>
<feature type="signal peptide" evidence="1">
    <location>
        <begin position="1"/>
        <end position="16"/>
    </location>
</feature>
<dbReference type="Pfam" id="PF12771">
    <property type="entry name" value="SusD-like_2"/>
    <property type="match status" value="1"/>
</dbReference>
<comment type="caution">
    <text evidence="2">The sequence shown here is derived from an EMBL/GenBank/DDBJ whole genome shotgun (WGS) entry which is preliminary data.</text>
</comment>
<evidence type="ECO:0000313" key="3">
    <source>
        <dbReference type="Proteomes" id="UP000261174"/>
    </source>
</evidence>
<dbReference type="Gene3D" id="1.25.40.390">
    <property type="match status" value="1"/>
</dbReference>
<evidence type="ECO:0000313" key="2">
    <source>
        <dbReference type="EMBL" id="RFM35303.1"/>
    </source>
</evidence>
<organism evidence="2 3">
    <name type="scientific">Chitinophaga silvisoli</name>
    <dbReference type="NCBI Taxonomy" id="2291814"/>
    <lineage>
        <taxon>Bacteria</taxon>
        <taxon>Pseudomonadati</taxon>
        <taxon>Bacteroidota</taxon>
        <taxon>Chitinophagia</taxon>
        <taxon>Chitinophagales</taxon>
        <taxon>Chitinophagaceae</taxon>
        <taxon>Chitinophaga</taxon>
    </lineage>
</organism>
<evidence type="ECO:0000256" key="1">
    <source>
        <dbReference type="SAM" id="SignalP"/>
    </source>
</evidence>
<gene>
    <name evidence="2" type="ORF">DXN04_07890</name>
</gene>
<dbReference type="RefSeq" id="WP_116852782.1">
    <property type="nucleotide sequence ID" value="NZ_QTJV01000002.1"/>
</dbReference>
<dbReference type="Proteomes" id="UP000261174">
    <property type="component" value="Unassembled WGS sequence"/>
</dbReference>
<dbReference type="InterPro" id="IPR011990">
    <property type="entry name" value="TPR-like_helical_dom_sf"/>
</dbReference>
<keyword evidence="2" id="KW-0449">Lipoprotein</keyword>
<dbReference type="OrthoDB" id="622163at2"/>
<accession>A0A3E1P529</accession>